<keyword evidence="1" id="KW-1133">Transmembrane helix</keyword>
<dbReference type="PROSITE" id="PS50817">
    <property type="entry name" value="INTEIN_N_TER"/>
    <property type="match status" value="1"/>
</dbReference>
<dbReference type="InterPro" id="IPR006141">
    <property type="entry name" value="Intein_N"/>
</dbReference>
<protein>
    <recommendedName>
        <fullName evidence="3">Hedgehog/Intein (Hint) domain-containing protein</fullName>
    </recommendedName>
</protein>
<dbReference type="GO" id="GO:0016539">
    <property type="term" value="P:intein-mediated protein splicing"/>
    <property type="evidence" value="ECO:0007669"/>
    <property type="project" value="InterPro"/>
</dbReference>
<dbReference type="EMBL" id="MN739264">
    <property type="protein sequence ID" value="QHS96163.1"/>
    <property type="molecule type" value="Genomic_DNA"/>
</dbReference>
<feature type="transmembrane region" description="Helical" evidence="1">
    <location>
        <begin position="136"/>
        <end position="155"/>
    </location>
</feature>
<name>A0A6C0BY22_9ZZZZ</name>
<dbReference type="SUPFAM" id="SSF51294">
    <property type="entry name" value="Hedgehog/intein (Hint) domain"/>
    <property type="match status" value="1"/>
</dbReference>
<keyword evidence="1" id="KW-0812">Transmembrane</keyword>
<organism evidence="2">
    <name type="scientific">viral metagenome</name>
    <dbReference type="NCBI Taxonomy" id="1070528"/>
    <lineage>
        <taxon>unclassified sequences</taxon>
        <taxon>metagenomes</taxon>
        <taxon>organismal metagenomes</taxon>
    </lineage>
</organism>
<feature type="transmembrane region" description="Helical" evidence="1">
    <location>
        <begin position="106"/>
        <end position="124"/>
    </location>
</feature>
<evidence type="ECO:0008006" key="3">
    <source>
        <dbReference type="Google" id="ProtNLM"/>
    </source>
</evidence>
<evidence type="ECO:0000313" key="2">
    <source>
        <dbReference type="EMBL" id="QHS96163.1"/>
    </source>
</evidence>
<dbReference type="InterPro" id="IPR036844">
    <property type="entry name" value="Hint_dom_sf"/>
</dbReference>
<proteinExistence type="predicted"/>
<keyword evidence="1" id="KW-0472">Membrane</keyword>
<sequence>MSVGIDYARLIFVIIGFIVIISTMFLFVSITDIKANWANYRCNPMYMPLSDNIEKDFVFCIQNMQTNYMGYLLQPLTYMTSTLSTLAGQFVGNIDAIRTVLSNVRTFATTILSGIFSSLMSIVVSYQKLIISIKDLAGKLIGSMVSLMYIMYGSMMTIQSTWNGPPGKMVRALCFHPETKIRLKNGDVRLMKDLDLGDVLENDIKIQSIMKMNNLENENKLYKFEKMGVDGDTIYVTGKHMVFYEKTKKFIYVDEHPMALEQNEVSSDWFSCLITSDHRIPIGRLVFWDWEDDDIAY</sequence>
<evidence type="ECO:0000256" key="1">
    <source>
        <dbReference type="SAM" id="Phobius"/>
    </source>
</evidence>
<dbReference type="AlphaFoldDB" id="A0A6C0BY22"/>
<feature type="transmembrane region" description="Helical" evidence="1">
    <location>
        <begin position="7"/>
        <end position="30"/>
    </location>
</feature>
<accession>A0A6C0BY22</accession>
<reference evidence="2" key="1">
    <citation type="journal article" date="2020" name="Nature">
        <title>Giant virus diversity and host interactions through global metagenomics.</title>
        <authorList>
            <person name="Schulz F."/>
            <person name="Roux S."/>
            <person name="Paez-Espino D."/>
            <person name="Jungbluth S."/>
            <person name="Walsh D.A."/>
            <person name="Denef V.J."/>
            <person name="McMahon K.D."/>
            <person name="Konstantinidis K.T."/>
            <person name="Eloe-Fadrosh E.A."/>
            <person name="Kyrpides N.C."/>
            <person name="Woyke T."/>
        </authorList>
    </citation>
    <scope>NUCLEOTIDE SEQUENCE</scope>
    <source>
        <strain evidence="2">GVMAG-M-3300019093-7</strain>
    </source>
</reference>